<dbReference type="SUPFAM" id="SSF50447">
    <property type="entry name" value="Translation proteins"/>
    <property type="match status" value="1"/>
</dbReference>
<name>A0AAE4ME62_9EURY</name>
<sequence>MKFAGSVTAILGQRLLVVRSDAGQLPPLYTGVADAENRPVGKIVDLYGSVSRPYLTVLCNEGVCAYVGDNLYVIPESKPEKPGKKHHHASGRTGTDNSRRPKTGGSIWKKKSRS</sequence>
<dbReference type="AlphaFoldDB" id="A0AAE4ME62"/>
<dbReference type="InterPro" id="IPR038664">
    <property type="entry name" value="Gar1/Naf1_Cbf5-bd_sf"/>
</dbReference>
<dbReference type="InterPro" id="IPR009000">
    <property type="entry name" value="Transl_B-barrel_sf"/>
</dbReference>
<gene>
    <name evidence="2" type="ORF">McpAg1_10800</name>
</gene>
<dbReference type="EMBL" id="JAWDKA010000005">
    <property type="protein sequence ID" value="MDV0441868.1"/>
    <property type="molecule type" value="Genomic_DNA"/>
</dbReference>
<evidence type="ECO:0000313" key="2">
    <source>
        <dbReference type="EMBL" id="MDV0441868.1"/>
    </source>
</evidence>
<protein>
    <recommendedName>
        <fullName evidence="4">H/ACA RNA-protein complex protein Gar1</fullName>
    </recommendedName>
</protein>
<organism evidence="2 3">
    <name type="scientific">Methanorbis furvi</name>
    <dbReference type="NCBI Taxonomy" id="3028299"/>
    <lineage>
        <taxon>Archaea</taxon>
        <taxon>Methanobacteriati</taxon>
        <taxon>Methanobacteriota</taxon>
        <taxon>Stenosarchaea group</taxon>
        <taxon>Methanomicrobia</taxon>
        <taxon>Methanomicrobiales</taxon>
        <taxon>Methanocorpusculaceae</taxon>
        <taxon>Methanorbis</taxon>
    </lineage>
</organism>
<comment type="caution">
    <text evidence="2">The sequence shown here is derived from an EMBL/GenBank/DDBJ whole genome shotgun (WGS) entry which is preliminary data.</text>
</comment>
<dbReference type="RefSeq" id="WP_338094272.1">
    <property type="nucleotide sequence ID" value="NZ_JAWDKA010000005.1"/>
</dbReference>
<dbReference type="Gene3D" id="2.40.10.230">
    <property type="entry name" value="Probable tRNA pseudouridine synthase domain"/>
    <property type="match status" value="1"/>
</dbReference>
<accession>A0AAE4ME62</accession>
<reference evidence="2" key="1">
    <citation type="submission" date="2023-06" db="EMBL/GenBank/DDBJ databases">
        <title>Genome sequence of Methancorpusculaceae sp. Ag1.</title>
        <authorList>
            <person name="Protasov E."/>
            <person name="Platt K."/>
            <person name="Poehlein A."/>
            <person name="Daniel R."/>
            <person name="Brune A."/>
        </authorList>
    </citation>
    <scope>NUCLEOTIDE SEQUENCE</scope>
    <source>
        <strain evidence="2">Ag1</strain>
    </source>
</reference>
<evidence type="ECO:0008006" key="4">
    <source>
        <dbReference type="Google" id="ProtNLM"/>
    </source>
</evidence>
<proteinExistence type="predicted"/>
<keyword evidence="3" id="KW-1185">Reference proteome</keyword>
<evidence type="ECO:0000313" key="3">
    <source>
        <dbReference type="Proteomes" id="UP001273136"/>
    </source>
</evidence>
<dbReference type="Proteomes" id="UP001273136">
    <property type="component" value="Unassembled WGS sequence"/>
</dbReference>
<feature type="region of interest" description="Disordered" evidence="1">
    <location>
        <begin position="76"/>
        <end position="114"/>
    </location>
</feature>
<evidence type="ECO:0000256" key="1">
    <source>
        <dbReference type="SAM" id="MobiDB-lite"/>
    </source>
</evidence>